<reference evidence="2" key="1">
    <citation type="journal article" date="2017" name="Genome Announc.">
        <title>Genome sequences of Cyberlindnera fabianii 65, Pichia kudriavzevii 129, and Saccharomyces cerevisiae 131 isolated from fermented masau fruits in Zimbabwe.</title>
        <authorList>
            <person name="van Rijswijck I.M.H."/>
            <person name="Derks M.F.L."/>
            <person name="Abee T."/>
            <person name="de Ridder D."/>
            <person name="Smid E.J."/>
        </authorList>
    </citation>
    <scope>NUCLEOTIDE SEQUENCE [LARGE SCALE GENOMIC DNA]</scope>
    <source>
        <strain evidence="2">129</strain>
    </source>
</reference>
<comment type="caution">
    <text evidence="1">The sequence shown here is derived from an EMBL/GenBank/DDBJ whole genome shotgun (WGS) entry which is preliminary data.</text>
</comment>
<gene>
    <name evidence="1" type="ORF">BOH78_2938</name>
</gene>
<organism evidence="1 2">
    <name type="scientific">Pichia kudriavzevii</name>
    <name type="common">Yeast</name>
    <name type="synonym">Issatchenkia orientalis</name>
    <dbReference type="NCBI Taxonomy" id="4909"/>
    <lineage>
        <taxon>Eukaryota</taxon>
        <taxon>Fungi</taxon>
        <taxon>Dikarya</taxon>
        <taxon>Ascomycota</taxon>
        <taxon>Saccharomycotina</taxon>
        <taxon>Pichiomycetes</taxon>
        <taxon>Pichiales</taxon>
        <taxon>Pichiaceae</taxon>
        <taxon>Pichia</taxon>
    </lineage>
</organism>
<dbReference type="AlphaFoldDB" id="A0A1V2LL99"/>
<dbReference type="Proteomes" id="UP000189274">
    <property type="component" value="Unassembled WGS sequence"/>
</dbReference>
<protein>
    <submittedName>
        <fullName evidence="1">Uncharacterized protein</fullName>
    </submittedName>
</protein>
<dbReference type="EMBL" id="MQVM01000013">
    <property type="protein sequence ID" value="ONH73716.1"/>
    <property type="molecule type" value="Genomic_DNA"/>
</dbReference>
<evidence type="ECO:0000313" key="1">
    <source>
        <dbReference type="EMBL" id="ONH73716.1"/>
    </source>
</evidence>
<evidence type="ECO:0000313" key="2">
    <source>
        <dbReference type="Proteomes" id="UP000189274"/>
    </source>
</evidence>
<proteinExistence type="predicted"/>
<name>A0A1V2LL99_PICKU</name>
<sequence length="36" mass="4357">MQLCRNCNKAYQHLYNGAMHFPIMMHLFYPNSSTFF</sequence>
<accession>A0A1V2LL99</accession>